<name>A0A2K8UII4_9GAMM</name>
<dbReference type="Gene3D" id="1.10.600.10">
    <property type="entry name" value="Farnesyl Diphosphate Synthase"/>
    <property type="match status" value="1"/>
</dbReference>
<dbReference type="KEGG" id="tsy:THSYN_31165"/>
<dbReference type="InterPro" id="IPR002060">
    <property type="entry name" value="Squ/phyt_synthse"/>
</dbReference>
<keyword evidence="1" id="KW-0808">Transferase</keyword>
<keyword evidence="2" id="KW-0614">Plasmid</keyword>
<gene>
    <name evidence="2" type="ORF">THSYN_31165</name>
</gene>
<proteinExistence type="predicted"/>
<dbReference type="GO" id="GO:0004311">
    <property type="term" value="F:geranylgeranyl diphosphate synthase activity"/>
    <property type="evidence" value="ECO:0007669"/>
    <property type="project" value="InterPro"/>
</dbReference>
<dbReference type="RefSeq" id="WP_100923013.1">
    <property type="nucleotide sequence ID" value="NZ_CP020372.1"/>
</dbReference>
<evidence type="ECO:0000256" key="1">
    <source>
        <dbReference type="ARBA" id="ARBA00022679"/>
    </source>
</evidence>
<keyword evidence="3" id="KW-1185">Reference proteome</keyword>
<dbReference type="CDD" id="cd00683">
    <property type="entry name" value="Trans_IPPS_HH"/>
    <property type="match status" value="1"/>
</dbReference>
<evidence type="ECO:0000313" key="3">
    <source>
        <dbReference type="Proteomes" id="UP000232638"/>
    </source>
</evidence>
<dbReference type="AlphaFoldDB" id="A0A2K8UII4"/>
<dbReference type="SFLD" id="SFLDS00005">
    <property type="entry name" value="Isoprenoid_Synthase_Type_I"/>
    <property type="match status" value="1"/>
</dbReference>
<reference evidence="2 3" key="1">
    <citation type="submission" date="2017-03" db="EMBL/GenBank/DDBJ databases">
        <title>Complete genome sequence of Candidatus 'Thiodictyon syntrophicum' sp. nov. strain Cad16T, a photolithoautotroph purple sulfur bacterium isolated from an alpine meromictic lake.</title>
        <authorList>
            <person name="Luedin S.M."/>
            <person name="Pothier J.F."/>
            <person name="Danza F."/>
            <person name="Storelli N."/>
            <person name="Wittwer M."/>
            <person name="Tonolla M."/>
        </authorList>
    </citation>
    <scope>NUCLEOTIDE SEQUENCE [LARGE SCALE GENOMIC DNA]</scope>
    <source>
        <strain evidence="2 3">Cad16T</strain>
        <plasmid evidence="3">Plasmid pts485</plasmid>
    </source>
</reference>
<dbReference type="GO" id="GO:0051996">
    <property type="term" value="F:squalene synthase [NAD(P)H] activity"/>
    <property type="evidence" value="ECO:0007669"/>
    <property type="project" value="InterPro"/>
</dbReference>
<dbReference type="PROSITE" id="PS01044">
    <property type="entry name" value="SQUALEN_PHYTOEN_SYN_1"/>
    <property type="match status" value="1"/>
</dbReference>
<dbReference type="Pfam" id="PF00494">
    <property type="entry name" value="SQS_PSY"/>
    <property type="match status" value="1"/>
</dbReference>
<dbReference type="PROSITE" id="PS01045">
    <property type="entry name" value="SQUALEN_PHYTOEN_SYN_2"/>
    <property type="match status" value="1"/>
</dbReference>
<dbReference type="InterPro" id="IPR033904">
    <property type="entry name" value="Trans_IPPS_HH"/>
</dbReference>
<geneLocation type="plasmid" evidence="3">
    <name>pts485</name>
</geneLocation>
<dbReference type="PANTHER" id="PTHR31480">
    <property type="entry name" value="BIFUNCTIONAL LYCOPENE CYCLASE/PHYTOENE SYNTHASE"/>
    <property type="match status" value="1"/>
</dbReference>
<evidence type="ECO:0000313" key="2">
    <source>
        <dbReference type="EMBL" id="AUB85386.1"/>
    </source>
</evidence>
<protein>
    <submittedName>
        <fullName evidence="2">Phytoene synthase</fullName>
    </submittedName>
</protein>
<dbReference type="SFLD" id="SFLDG01018">
    <property type="entry name" value="Squalene/Phytoene_Synthase_Lik"/>
    <property type="match status" value="1"/>
</dbReference>
<dbReference type="EMBL" id="CP020372">
    <property type="protein sequence ID" value="AUB85386.1"/>
    <property type="molecule type" value="Genomic_DNA"/>
</dbReference>
<sequence>MRQPSLSPRFSTPADQAACRDLLCGGSRSFYAASLLLPRSVYEPATALYAFCRIADDEIDLADRPHDAVIALRQRLDAVYAGRPMQISADRALADVVQQFAVPRTLLDALIEGFAWDAEGRCYEDLSSVYAYSARVAATVGAMMTLLMGVRDPDLIARACDLGVAMQLSNIARDVGEDAANGRLYLPRQWLREEGLDPDAWLANPVWSPALGRVVARLIDAAEGLYARADQGIGGLPLRCRAGIGAARHLYAEIGHEVGRRGWNSVCSRAVVSPRRKAQLLPRVLAAAFPRRTVALPPLAETLFLVEAVRAQPLSQPVGSQSVKPVSINPPALPASPPTIESRVVWVLDLFARLEERDRQRRNQSAWQGAGLSAMAPEAMSVD</sequence>
<dbReference type="Proteomes" id="UP000232638">
    <property type="component" value="Plasmid pTs485"/>
</dbReference>
<dbReference type="SUPFAM" id="SSF48576">
    <property type="entry name" value="Terpenoid synthases"/>
    <property type="match status" value="1"/>
</dbReference>
<dbReference type="GO" id="GO:0016117">
    <property type="term" value="P:carotenoid biosynthetic process"/>
    <property type="evidence" value="ECO:0007669"/>
    <property type="project" value="UniProtKB-ARBA"/>
</dbReference>
<dbReference type="InterPro" id="IPR044843">
    <property type="entry name" value="Trans_IPPS_bact-type"/>
</dbReference>
<accession>A0A2K8UII4</accession>
<dbReference type="InterPro" id="IPR008949">
    <property type="entry name" value="Isoprenoid_synthase_dom_sf"/>
</dbReference>
<dbReference type="OrthoDB" id="9807580at2"/>
<organism evidence="2 3">
    <name type="scientific">Candidatus Thiodictyon syntrophicum</name>
    <dbReference type="NCBI Taxonomy" id="1166950"/>
    <lineage>
        <taxon>Bacteria</taxon>
        <taxon>Pseudomonadati</taxon>
        <taxon>Pseudomonadota</taxon>
        <taxon>Gammaproteobacteria</taxon>
        <taxon>Chromatiales</taxon>
        <taxon>Chromatiaceae</taxon>
        <taxon>Thiodictyon</taxon>
    </lineage>
</organism>
<dbReference type="InterPro" id="IPR019845">
    <property type="entry name" value="Squalene/phytoene_synthase_CS"/>
</dbReference>
<dbReference type="SFLD" id="SFLDG01212">
    <property type="entry name" value="Phytoene_synthase_like"/>
    <property type="match status" value="1"/>
</dbReference>